<gene>
    <name evidence="9" type="ORF">AZI85_04845</name>
</gene>
<keyword evidence="7" id="KW-0862">Zinc</keyword>
<feature type="transmembrane region" description="Helical" evidence="8">
    <location>
        <begin position="185"/>
        <end position="204"/>
    </location>
</feature>
<dbReference type="PANTHER" id="PTHR20855">
    <property type="entry name" value="ADIPOR/PROGESTIN RECEPTOR-RELATED"/>
    <property type="match status" value="1"/>
</dbReference>
<proteinExistence type="inferred from homology"/>
<feature type="transmembrane region" description="Helical" evidence="8">
    <location>
        <begin position="100"/>
        <end position="118"/>
    </location>
</feature>
<feature type="transmembrane region" description="Helical" evidence="8">
    <location>
        <begin position="154"/>
        <end position="173"/>
    </location>
</feature>
<protein>
    <submittedName>
        <fullName evidence="9">Hemolysin III</fullName>
    </submittedName>
</protein>
<dbReference type="GO" id="GO:0046872">
    <property type="term" value="F:metal ion binding"/>
    <property type="evidence" value="ECO:0007669"/>
    <property type="project" value="UniProtKB-KW"/>
</dbReference>
<evidence type="ECO:0000256" key="4">
    <source>
        <dbReference type="ARBA" id="ARBA00022692"/>
    </source>
</evidence>
<dbReference type="InterPro" id="IPR005744">
    <property type="entry name" value="Hy-lIII"/>
</dbReference>
<dbReference type="EMBL" id="LUKF01000014">
    <property type="protein sequence ID" value="KYG63363.1"/>
    <property type="molecule type" value="Genomic_DNA"/>
</dbReference>
<dbReference type="Proteomes" id="UP000075391">
    <property type="component" value="Unassembled WGS sequence"/>
</dbReference>
<feature type="transmembrane region" description="Helical" evidence="8">
    <location>
        <begin position="76"/>
        <end position="94"/>
    </location>
</feature>
<dbReference type="OrthoDB" id="5292759at2"/>
<evidence type="ECO:0000256" key="2">
    <source>
        <dbReference type="ARBA" id="ARBA00008488"/>
    </source>
</evidence>
<evidence type="ECO:0000256" key="7">
    <source>
        <dbReference type="PIRSR" id="PIRSR604254-1"/>
    </source>
</evidence>
<feature type="transmembrane region" description="Helical" evidence="8">
    <location>
        <begin position="130"/>
        <end position="148"/>
    </location>
</feature>
<feature type="transmembrane region" description="Helical" evidence="8">
    <location>
        <begin position="36"/>
        <end position="55"/>
    </location>
</feature>
<dbReference type="GO" id="GO:0140911">
    <property type="term" value="F:pore-forming activity"/>
    <property type="evidence" value="ECO:0007669"/>
    <property type="project" value="InterPro"/>
</dbReference>
<keyword evidence="7" id="KW-0479">Metal-binding</keyword>
<evidence type="ECO:0000256" key="6">
    <source>
        <dbReference type="ARBA" id="ARBA00023136"/>
    </source>
</evidence>
<comment type="similarity">
    <text evidence="2">Belongs to the UPF0073 (Hly-III) family.</text>
</comment>
<dbReference type="GO" id="GO:0005886">
    <property type="term" value="C:plasma membrane"/>
    <property type="evidence" value="ECO:0007669"/>
    <property type="project" value="UniProtKB-SubCell"/>
</dbReference>
<feature type="binding site" evidence="7">
    <location>
        <position position="60"/>
    </location>
    <ligand>
        <name>Zn(2+)</name>
        <dbReference type="ChEBI" id="CHEBI:29105"/>
    </ligand>
</feature>
<name>A0A150WI70_BDEBC</name>
<dbReference type="RefSeq" id="WP_063243718.1">
    <property type="nucleotide sequence ID" value="NZ_LUKF01000014.1"/>
</dbReference>
<sequence>MYHGERFNSITHLVGAALSVAGTSVLVTLASMHGDVWKIVGTSVYGGMLVFLYTISTLYHSMQGRAKKVLQKLDHIAIYLLIAGTYTPFTLITLRGPWGWWIFGINWTLAALGIIYELTLAHRTRTPSMIIYVVMGWLIVVALKPLTAALSTAAMVWLTLGGILYTVGIIFFLFDEKVRHFHGIWHLFVLAGSACQYFCILLYLI</sequence>
<evidence type="ECO:0000313" key="10">
    <source>
        <dbReference type="Proteomes" id="UP000075391"/>
    </source>
</evidence>
<feature type="binding site" evidence="7">
    <location>
        <position position="182"/>
    </location>
    <ligand>
        <name>Zn(2+)</name>
        <dbReference type="ChEBI" id="CHEBI:29105"/>
    </ligand>
</feature>
<evidence type="ECO:0000256" key="5">
    <source>
        <dbReference type="ARBA" id="ARBA00022989"/>
    </source>
</evidence>
<comment type="caution">
    <text evidence="9">The sequence shown here is derived from an EMBL/GenBank/DDBJ whole genome shotgun (WGS) entry which is preliminary data.</text>
</comment>
<keyword evidence="6 8" id="KW-0472">Membrane</keyword>
<comment type="subcellular location">
    <subcellularLocation>
        <location evidence="1">Cell membrane</location>
        <topology evidence="1">Multi-pass membrane protein</topology>
    </subcellularLocation>
</comment>
<keyword evidence="4 8" id="KW-0812">Transmembrane</keyword>
<dbReference type="AlphaFoldDB" id="A0A150WI70"/>
<accession>A0A150WI70</accession>
<evidence type="ECO:0000256" key="8">
    <source>
        <dbReference type="SAM" id="Phobius"/>
    </source>
</evidence>
<feature type="transmembrane region" description="Helical" evidence="8">
    <location>
        <begin position="12"/>
        <end position="30"/>
    </location>
</feature>
<dbReference type="NCBIfam" id="TIGR01065">
    <property type="entry name" value="hlyIII"/>
    <property type="match status" value="1"/>
</dbReference>
<keyword evidence="5 8" id="KW-1133">Transmembrane helix</keyword>
<evidence type="ECO:0000256" key="3">
    <source>
        <dbReference type="ARBA" id="ARBA00022475"/>
    </source>
</evidence>
<organism evidence="9 10">
    <name type="scientific">Bdellovibrio bacteriovorus</name>
    <dbReference type="NCBI Taxonomy" id="959"/>
    <lineage>
        <taxon>Bacteria</taxon>
        <taxon>Pseudomonadati</taxon>
        <taxon>Bdellovibrionota</taxon>
        <taxon>Bdellovibrionia</taxon>
        <taxon>Bdellovibrionales</taxon>
        <taxon>Pseudobdellovibrionaceae</taxon>
        <taxon>Bdellovibrio</taxon>
    </lineage>
</organism>
<dbReference type="Pfam" id="PF03006">
    <property type="entry name" value="HlyIII"/>
    <property type="match status" value="1"/>
</dbReference>
<evidence type="ECO:0000313" key="9">
    <source>
        <dbReference type="EMBL" id="KYG63363.1"/>
    </source>
</evidence>
<keyword evidence="3" id="KW-1003">Cell membrane</keyword>
<dbReference type="PANTHER" id="PTHR20855:SF3">
    <property type="entry name" value="LD03007P"/>
    <property type="match status" value="1"/>
</dbReference>
<reference evidence="9 10" key="1">
    <citation type="submission" date="2016-03" db="EMBL/GenBank/DDBJ databases">
        <authorList>
            <person name="Ploux O."/>
        </authorList>
    </citation>
    <scope>NUCLEOTIDE SEQUENCE [LARGE SCALE GENOMIC DNA]</scope>
    <source>
        <strain evidence="9 10">BER2</strain>
    </source>
</reference>
<feature type="binding site" evidence="7">
    <location>
        <position position="186"/>
    </location>
    <ligand>
        <name>Zn(2+)</name>
        <dbReference type="ChEBI" id="CHEBI:29105"/>
    </ligand>
</feature>
<dbReference type="InterPro" id="IPR004254">
    <property type="entry name" value="AdipoR/HlyIII-related"/>
</dbReference>
<evidence type="ECO:0000256" key="1">
    <source>
        <dbReference type="ARBA" id="ARBA00004651"/>
    </source>
</evidence>